<keyword evidence="3" id="KW-1185">Reference proteome</keyword>
<evidence type="ECO:0000313" key="3">
    <source>
        <dbReference type="Proteomes" id="UP000008136"/>
    </source>
</evidence>
<keyword evidence="1" id="KW-0175">Coiled coil</keyword>
<dbReference type="KEGG" id="ave:Arcve_0811"/>
<dbReference type="PIRSF" id="PIRSF022079">
    <property type="entry name" value="UCP022079"/>
    <property type="match status" value="1"/>
</dbReference>
<sequence>MNYYSETRFNNWVNKIREANIDLDNAESLAVFDQMMEDLVVACLNVIRAVKERELTKKEAIQELNAMEQILMSDVSFDDTLKSDFFDFVREGLRVVVNAAKYCVEGKISKKNFNTLIKEAVEKEKKGDFEGAFDTIARMGAKVFKGEKLPEDIDVPEEGMVLNWIDGVDAINTVMLLIEIDASTESDE</sequence>
<dbReference type="OrthoDB" id="145435at2157"/>
<feature type="coiled-coil region" evidence="1">
    <location>
        <begin position="9"/>
        <end position="70"/>
    </location>
</feature>
<dbReference type="HOGENOM" id="CLU_114819_0_0_2"/>
<gene>
    <name evidence="2" type="ordered locus">Arcve_0811</name>
</gene>
<dbReference type="Pfam" id="PF09920">
    <property type="entry name" value="DUF2150"/>
    <property type="match status" value="1"/>
</dbReference>
<dbReference type="AlphaFoldDB" id="F2KRY5"/>
<dbReference type="STRING" id="693661.Arcve_0811"/>
<organism evidence="2 3">
    <name type="scientific">Archaeoglobus veneficus (strain DSM 11195 / SNP6)</name>
    <dbReference type="NCBI Taxonomy" id="693661"/>
    <lineage>
        <taxon>Archaea</taxon>
        <taxon>Methanobacteriati</taxon>
        <taxon>Methanobacteriota</taxon>
        <taxon>Archaeoglobi</taxon>
        <taxon>Archaeoglobales</taxon>
        <taxon>Archaeoglobaceae</taxon>
        <taxon>Archaeoglobus</taxon>
    </lineage>
</organism>
<dbReference type="RefSeq" id="WP_013683498.1">
    <property type="nucleotide sequence ID" value="NC_015320.1"/>
</dbReference>
<evidence type="ECO:0000313" key="2">
    <source>
        <dbReference type="EMBL" id="AEA46826.1"/>
    </source>
</evidence>
<accession>F2KRY5</accession>
<dbReference type="GeneID" id="10393914"/>
<reference evidence="2 3" key="1">
    <citation type="submission" date="2011-03" db="EMBL/GenBank/DDBJ databases">
        <title>The complete genome of Archaeoglobus veneficus SNP6.</title>
        <authorList>
            <consortium name="US DOE Joint Genome Institute (JGI-PGF)"/>
            <person name="Lucas S."/>
            <person name="Copeland A."/>
            <person name="Lapidus A."/>
            <person name="Bruce D."/>
            <person name="Goodwin L."/>
            <person name="Pitluck S."/>
            <person name="Kyrpides N."/>
            <person name="Mavromatis K."/>
            <person name="Pagani I."/>
            <person name="Ivanova N."/>
            <person name="Mikhailova N."/>
            <person name="Lu M."/>
            <person name="Detter J.C."/>
            <person name="Tapia R."/>
            <person name="Han C."/>
            <person name="Land M."/>
            <person name="Hauser L."/>
            <person name="Markowitz V."/>
            <person name="Cheng J.-F."/>
            <person name="Hugenholtz P."/>
            <person name="Woyke T."/>
            <person name="Wu D."/>
            <person name="Spring S."/>
            <person name="Brambilla E."/>
            <person name="Klenk H.-P."/>
            <person name="Eisen J.A."/>
        </authorList>
    </citation>
    <scope>NUCLEOTIDE SEQUENCE [LARGE SCALE GENOMIC DNA]</scope>
    <source>
        <strain>SNP6</strain>
    </source>
</reference>
<evidence type="ECO:0000256" key="1">
    <source>
        <dbReference type="SAM" id="Coils"/>
    </source>
</evidence>
<name>F2KRY5_ARCVS</name>
<protein>
    <submittedName>
        <fullName evidence="2">Uncharacterized conserved protein UCP022079</fullName>
    </submittedName>
</protein>
<dbReference type="Proteomes" id="UP000008136">
    <property type="component" value="Chromosome"/>
</dbReference>
<dbReference type="InterPro" id="IPR014518">
    <property type="entry name" value="UCP022079"/>
</dbReference>
<dbReference type="EMBL" id="CP002588">
    <property type="protein sequence ID" value="AEA46826.1"/>
    <property type="molecule type" value="Genomic_DNA"/>
</dbReference>
<proteinExistence type="predicted"/>
<dbReference type="eggNOG" id="arCOG04411">
    <property type="taxonomic scope" value="Archaea"/>
</dbReference>